<feature type="compositionally biased region" description="Basic and acidic residues" evidence="6">
    <location>
        <begin position="1"/>
        <end position="20"/>
    </location>
</feature>
<dbReference type="GO" id="GO:0000981">
    <property type="term" value="F:DNA-binding transcription factor activity, RNA polymerase II-specific"/>
    <property type="evidence" value="ECO:0007669"/>
    <property type="project" value="InterPro"/>
</dbReference>
<dbReference type="GO" id="GO:0006351">
    <property type="term" value="P:DNA-templated transcription"/>
    <property type="evidence" value="ECO:0007669"/>
    <property type="project" value="InterPro"/>
</dbReference>
<evidence type="ECO:0000256" key="2">
    <source>
        <dbReference type="ARBA" id="ARBA00023015"/>
    </source>
</evidence>
<sequence length="618" mass="69703">MADNRQDHDRESSNELPDTRSRKRRRRVTDITDDKDAYPRRRAILACDHCRARRTKCDGQRPTCSFCQTVNAECKYRKIAEPPPTKLENEIVTIKERLGNIEHLLSARVRQPDATREIHAHPSPDTVHTSTPGVPASVAANFQSPSVPEPPAFPTMVIRNKMFMRLVGLDHDLALHLARLERSGDRKHRHEIGRHFFLQQHVALNLLGNFFEEIHPWYPLLDSEYQGEYISVMDGPLTPSSESCLALIVAALGSLSSPDAPGKHVMYAELALSMVSSVLVHCCVQAVEALVYIAVYYCCLCSPLDAFEYIAIASLKVQSLLTSNRDQVPDSKWEPLRRAYWAILLIENELAVQFELIDTGVWNLDGSTPLPSVREIRTCSPQSPFHVSPNTLASPLRQENNQEDADAYFLAEIAMRRISHRCPTAVRVTADGKQVYAPIVASELRHQLEEWFKYLPSALKFHRDNDVELQETSGLVLFLRTQYYSCMTSIYWPAVYQIIETGKWEYDLHIGCQKFFEAYSMFLKSVTLCVQHCAVNKWTLLASMFVFTMATARAVKDPAFASFMPPHLSSSTGLAVDTLAANASLSPSLSYLHSVLHEHLRGLPLPSPSHGVQDDVYT</sequence>
<dbReference type="InterPro" id="IPR036864">
    <property type="entry name" value="Zn2-C6_fun-type_DNA-bd_sf"/>
</dbReference>
<keyword evidence="1" id="KW-0479">Metal-binding</keyword>
<dbReference type="SMART" id="SM00066">
    <property type="entry name" value="GAL4"/>
    <property type="match status" value="1"/>
</dbReference>
<dbReference type="GO" id="GO:0008270">
    <property type="term" value="F:zinc ion binding"/>
    <property type="evidence" value="ECO:0007669"/>
    <property type="project" value="InterPro"/>
</dbReference>
<dbReference type="PANTHER" id="PTHR47785:SF3">
    <property type="entry name" value="ZN(2)-C6 FUNGAL-TYPE DOMAIN-CONTAINING PROTEIN"/>
    <property type="match status" value="1"/>
</dbReference>
<evidence type="ECO:0000256" key="1">
    <source>
        <dbReference type="ARBA" id="ARBA00022723"/>
    </source>
</evidence>
<evidence type="ECO:0000256" key="4">
    <source>
        <dbReference type="ARBA" id="ARBA00023163"/>
    </source>
</evidence>
<dbReference type="PROSITE" id="PS50048">
    <property type="entry name" value="ZN2_CY6_FUNGAL_2"/>
    <property type="match status" value="1"/>
</dbReference>
<dbReference type="InterPro" id="IPR007219">
    <property type="entry name" value="XnlR_reg_dom"/>
</dbReference>
<evidence type="ECO:0000256" key="6">
    <source>
        <dbReference type="SAM" id="MobiDB-lite"/>
    </source>
</evidence>
<gene>
    <name evidence="8" type="ORF">PV11_04374</name>
</gene>
<keyword evidence="3" id="KW-0238">DNA-binding</keyword>
<dbReference type="InterPro" id="IPR001138">
    <property type="entry name" value="Zn2Cys6_DnaBD"/>
</dbReference>
<organism evidence="8 9">
    <name type="scientific">Exophiala sideris</name>
    <dbReference type="NCBI Taxonomy" id="1016849"/>
    <lineage>
        <taxon>Eukaryota</taxon>
        <taxon>Fungi</taxon>
        <taxon>Dikarya</taxon>
        <taxon>Ascomycota</taxon>
        <taxon>Pezizomycotina</taxon>
        <taxon>Eurotiomycetes</taxon>
        <taxon>Chaetothyriomycetidae</taxon>
        <taxon>Chaetothyriales</taxon>
        <taxon>Herpotrichiellaceae</taxon>
        <taxon>Exophiala</taxon>
    </lineage>
</organism>
<proteinExistence type="predicted"/>
<evidence type="ECO:0000256" key="3">
    <source>
        <dbReference type="ARBA" id="ARBA00023125"/>
    </source>
</evidence>
<dbReference type="GO" id="GO:0003677">
    <property type="term" value="F:DNA binding"/>
    <property type="evidence" value="ECO:0007669"/>
    <property type="project" value="UniProtKB-KW"/>
</dbReference>
<dbReference type="PANTHER" id="PTHR47785">
    <property type="entry name" value="ZN(II)2CYS6 TRANSCRIPTION FACTOR (EUROFUNG)-RELATED-RELATED"/>
    <property type="match status" value="1"/>
</dbReference>
<dbReference type="CDD" id="cd00067">
    <property type="entry name" value="GAL4"/>
    <property type="match status" value="1"/>
</dbReference>
<dbReference type="CDD" id="cd12148">
    <property type="entry name" value="fungal_TF_MHR"/>
    <property type="match status" value="1"/>
</dbReference>
<dbReference type="Pfam" id="PF00172">
    <property type="entry name" value="Zn_clus"/>
    <property type="match status" value="1"/>
</dbReference>
<feature type="region of interest" description="Disordered" evidence="6">
    <location>
        <begin position="1"/>
        <end position="35"/>
    </location>
</feature>
<keyword evidence="2" id="KW-0805">Transcription regulation</keyword>
<evidence type="ECO:0000259" key="7">
    <source>
        <dbReference type="PROSITE" id="PS50048"/>
    </source>
</evidence>
<evidence type="ECO:0000313" key="8">
    <source>
        <dbReference type="EMBL" id="KIV82251.1"/>
    </source>
</evidence>
<dbReference type="AlphaFoldDB" id="A0A0D1X3T3"/>
<dbReference type="OrthoDB" id="4685598at2759"/>
<dbReference type="InterPro" id="IPR053181">
    <property type="entry name" value="EcdB-like_regulator"/>
</dbReference>
<dbReference type="Proteomes" id="UP000053599">
    <property type="component" value="Unassembled WGS sequence"/>
</dbReference>
<dbReference type="PROSITE" id="PS00463">
    <property type="entry name" value="ZN2_CY6_FUNGAL_1"/>
    <property type="match status" value="1"/>
</dbReference>
<reference evidence="8 9" key="1">
    <citation type="submission" date="2015-01" db="EMBL/GenBank/DDBJ databases">
        <title>The Genome Sequence of Exophiala sideris CBS121828.</title>
        <authorList>
            <consortium name="The Broad Institute Genomics Platform"/>
            <person name="Cuomo C."/>
            <person name="de Hoog S."/>
            <person name="Gorbushina A."/>
            <person name="Stielow B."/>
            <person name="Teixiera M."/>
            <person name="Abouelleil A."/>
            <person name="Chapman S.B."/>
            <person name="Priest M."/>
            <person name="Young S.K."/>
            <person name="Wortman J."/>
            <person name="Nusbaum C."/>
            <person name="Birren B."/>
        </authorList>
    </citation>
    <scope>NUCLEOTIDE SEQUENCE [LARGE SCALE GENOMIC DNA]</scope>
    <source>
        <strain evidence="8 9">CBS 121828</strain>
    </source>
</reference>
<dbReference type="EMBL" id="KN846952">
    <property type="protein sequence ID" value="KIV82251.1"/>
    <property type="molecule type" value="Genomic_DNA"/>
</dbReference>
<name>A0A0D1X3T3_9EURO</name>
<evidence type="ECO:0000313" key="9">
    <source>
        <dbReference type="Proteomes" id="UP000053599"/>
    </source>
</evidence>
<dbReference type="Gene3D" id="4.10.240.10">
    <property type="entry name" value="Zn(2)-C6 fungal-type DNA-binding domain"/>
    <property type="match status" value="1"/>
</dbReference>
<keyword evidence="5" id="KW-0539">Nucleus</keyword>
<evidence type="ECO:0000256" key="5">
    <source>
        <dbReference type="ARBA" id="ARBA00023242"/>
    </source>
</evidence>
<dbReference type="HOGENOM" id="CLU_036824_1_0_1"/>
<protein>
    <recommendedName>
        <fullName evidence="7">Zn(2)-C6 fungal-type domain-containing protein</fullName>
    </recommendedName>
</protein>
<accession>A0A0D1X3T3</accession>
<dbReference type="Pfam" id="PF04082">
    <property type="entry name" value="Fungal_trans"/>
    <property type="match status" value="1"/>
</dbReference>
<feature type="domain" description="Zn(2)-C6 fungal-type" evidence="7">
    <location>
        <begin position="46"/>
        <end position="76"/>
    </location>
</feature>
<keyword evidence="4" id="KW-0804">Transcription</keyword>
<dbReference type="SUPFAM" id="SSF57701">
    <property type="entry name" value="Zn2/Cys6 DNA-binding domain"/>
    <property type="match status" value="1"/>
</dbReference>